<evidence type="ECO:0000313" key="2">
    <source>
        <dbReference type="Proteomes" id="UP001470230"/>
    </source>
</evidence>
<organism evidence="1 2">
    <name type="scientific">Tritrichomonas musculus</name>
    <dbReference type="NCBI Taxonomy" id="1915356"/>
    <lineage>
        <taxon>Eukaryota</taxon>
        <taxon>Metamonada</taxon>
        <taxon>Parabasalia</taxon>
        <taxon>Tritrichomonadida</taxon>
        <taxon>Tritrichomonadidae</taxon>
        <taxon>Tritrichomonas</taxon>
    </lineage>
</organism>
<comment type="caution">
    <text evidence="1">The sequence shown here is derived from an EMBL/GenBank/DDBJ whole genome shotgun (WGS) entry which is preliminary data.</text>
</comment>
<sequence length="109" mass="12369">MNQTNQIIISCSKIQNTKFPAEINGIEYESLTNYVHQISHSAFLPFSAHETSKDRASVTYGCTFSSIGCTAKLVFKQSQSFNSDFYYSFDLQNSNIFNISTIRIKSFIL</sequence>
<evidence type="ECO:0000313" key="1">
    <source>
        <dbReference type="EMBL" id="KAK8867197.1"/>
    </source>
</evidence>
<dbReference type="Proteomes" id="UP001470230">
    <property type="component" value="Unassembled WGS sequence"/>
</dbReference>
<dbReference type="EMBL" id="JAPFFF010000015">
    <property type="protein sequence ID" value="KAK8867197.1"/>
    <property type="molecule type" value="Genomic_DNA"/>
</dbReference>
<protein>
    <submittedName>
        <fullName evidence="1">Uncharacterized protein</fullName>
    </submittedName>
</protein>
<accession>A0ABR2IQH5</accession>
<reference evidence="1 2" key="1">
    <citation type="submission" date="2024-04" db="EMBL/GenBank/DDBJ databases">
        <title>Tritrichomonas musculus Genome.</title>
        <authorList>
            <person name="Alves-Ferreira E."/>
            <person name="Grigg M."/>
            <person name="Lorenzi H."/>
            <person name="Galac M."/>
        </authorList>
    </citation>
    <scope>NUCLEOTIDE SEQUENCE [LARGE SCALE GENOMIC DNA]</scope>
    <source>
        <strain evidence="1 2">EAF2021</strain>
    </source>
</reference>
<proteinExistence type="predicted"/>
<name>A0ABR2IQH5_9EUKA</name>
<keyword evidence="2" id="KW-1185">Reference proteome</keyword>
<gene>
    <name evidence="1" type="ORF">M9Y10_010174</name>
</gene>